<dbReference type="Proteomes" id="UP000265618">
    <property type="component" value="Unassembled WGS sequence"/>
</dbReference>
<evidence type="ECO:0000313" key="3">
    <source>
        <dbReference type="Proteomes" id="UP000265618"/>
    </source>
</evidence>
<dbReference type="AlphaFoldDB" id="A0A9K3D548"/>
<feature type="region of interest" description="Disordered" evidence="1">
    <location>
        <begin position="112"/>
        <end position="153"/>
    </location>
</feature>
<reference evidence="2 3" key="1">
    <citation type="journal article" date="2018" name="PLoS ONE">
        <title>The draft genome of Kipferlia bialata reveals reductive genome evolution in fornicate parasites.</title>
        <authorList>
            <person name="Tanifuji G."/>
            <person name="Takabayashi S."/>
            <person name="Kume K."/>
            <person name="Takagi M."/>
            <person name="Nakayama T."/>
            <person name="Kamikawa R."/>
            <person name="Inagaki Y."/>
            <person name="Hashimoto T."/>
        </authorList>
    </citation>
    <scope>NUCLEOTIDE SEQUENCE [LARGE SCALE GENOMIC DNA]</scope>
    <source>
        <strain evidence="2">NY0173</strain>
    </source>
</reference>
<gene>
    <name evidence="2" type="ORF">KIPB_009514</name>
</gene>
<feature type="region of interest" description="Disordered" evidence="1">
    <location>
        <begin position="252"/>
        <end position="281"/>
    </location>
</feature>
<feature type="non-terminal residue" evidence="2">
    <location>
        <position position="1"/>
    </location>
</feature>
<comment type="caution">
    <text evidence="2">The sequence shown here is derived from an EMBL/GenBank/DDBJ whole genome shotgun (WGS) entry which is preliminary data.</text>
</comment>
<accession>A0A9K3D548</accession>
<feature type="region of interest" description="Disordered" evidence="1">
    <location>
        <begin position="173"/>
        <end position="239"/>
    </location>
</feature>
<protein>
    <submittedName>
        <fullName evidence="2">Uncharacterized protein</fullName>
    </submittedName>
</protein>
<dbReference type="EMBL" id="BDIP01003253">
    <property type="protein sequence ID" value="GIQ87469.1"/>
    <property type="molecule type" value="Genomic_DNA"/>
</dbReference>
<feature type="compositionally biased region" description="Basic and acidic residues" evidence="1">
    <location>
        <begin position="191"/>
        <end position="226"/>
    </location>
</feature>
<sequence length="376" mass="43260">AMGLVVEGINRYGEEAVSRCWSGSSCTLFKVLAWSLESTIRPVRDCGLEVVSQLGTCLGRSDQSSLLTSLQSYKGGSLTKGVLATVRTKLDKHPEFLSEGIVPLIHVQGERERERERERDAEQQDELERERERERELELEREAEAEAEEALYREERELQERERLERLERLEAEERERDRQAKSSIDAELEESVRQSSRDGRERDREAEREREREYEAERERQRAETELQAIRGIVDEKDAALERANAKIAEMMRQEQEREEEREREREREMEREMDRERERERAAMEQQLLVTPARPVSRPVSSASSMYMQSHIGTVGRGGDQMSSSMIGLPSASVKRSRREAVPPAGLELPASTLDTPGISLSLSLSLYTLIARV</sequence>
<evidence type="ECO:0000256" key="1">
    <source>
        <dbReference type="SAM" id="MobiDB-lite"/>
    </source>
</evidence>
<name>A0A9K3D548_9EUKA</name>
<proteinExistence type="predicted"/>
<organism evidence="2 3">
    <name type="scientific">Kipferlia bialata</name>
    <dbReference type="NCBI Taxonomy" id="797122"/>
    <lineage>
        <taxon>Eukaryota</taxon>
        <taxon>Metamonada</taxon>
        <taxon>Carpediemonas-like organisms</taxon>
        <taxon>Kipferlia</taxon>
    </lineage>
</organism>
<keyword evidence="3" id="KW-1185">Reference proteome</keyword>
<evidence type="ECO:0000313" key="2">
    <source>
        <dbReference type="EMBL" id="GIQ87469.1"/>
    </source>
</evidence>